<evidence type="ECO:0000313" key="12">
    <source>
        <dbReference type="EMBL" id="KAG6600666.1"/>
    </source>
</evidence>
<keyword evidence="3 12" id="KW-0863">Zinc-finger</keyword>
<evidence type="ECO:0000256" key="4">
    <source>
        <dbReference type="ARBA" id="ARBA00022833"/>
    </source>
</evidence>
<keyword evidence="2" id="KW-0479">Metal-binding</keyword>
<dbReference type="Pfam" id="PF04770">
    <property type="entry name" value="ZF-HD_dimer"/>
    <property type="match status" value="1"/>
</dbReference>
<dbReference type="AlphaFoldDB" id="A0AAV6NPW3"/>
<dbReference type="EMBL" id="JAGKQH010000004">
    <property type="protein sequence ID" value="KAG6600666.1"/>
    <property type="molecule type" value="Genomic_DNA"/>
</dbReference>
<comment type="subcellular location">
    <subcellularLocation>
        <location evidence="1">Nucleus</location>
    </subcellularLocation>
</comment>
<dbReference type="GO" id="GO:0050793">
    <property type="term" value="P:regulation of developmental process"/>
    <property type="evidence" value="ECO:0007669"/>
    <property type="project" value="TreeGrafter"/>
</dbReference>
<reference evidence="12 13" key="1">
    <citation type="journal article" date="2021" name="Hortic Res">
        <title>The domestication of Cucurbita argyrosperma as revealed by the genome of its wild relative.</title>
        <authorList>
            <person name="Barrera-Redondo J."/>
            <person name="Sanchez-de la Vega G."/>
            <person name="Aguirre-Liguori J.A."/>
            <person name="Castellanos-Morales G."/>
            <person name="Gutierrez-Guerrero Y.T."/>
            <person name="Aguirre-Dugua X."/>
            <person name="Aguirre-Planter E."/>
            <person name="Tenaillon M.I."/>
            <person name="Lira-Saade R."/>
            <person name="Eguiarte L.E."/>
        </authorList>
    </citation>
    <scope>NUCLEOTIDE SEQUENCE [LARGE SCALE GENOMIC DNA]</scope>
    <source>
        <strain evidence="12">JBR-2021</strain>
    </source>
</reference>
<dbReference type="PANTHER" id="PTHR31948:SF140">
    <property type="entry name" value="ZINC-FINGER HOMEODOMAIN PROTEIN 2"/>
    <property type="match status" value="1"/>
</dbReference>
<evidence type="ECO:0000256" key="6">
    <source>
        <dbReference type="ARBA" id="ARBA00023125"/>
    </source>
</evidence>
<feature type="compositionally biased region" description="Pro residues" evidence="10">
    <location>
        <begin position="26"/>
        <end position="35"/>
    </location>
</feature>
<dbReference type="PROSITE" id="PS51523">
    <property type="entry name" value="ZF_HD_DIMER"/>
    <property type="match status" value="1"/>
</dbReference>
<evidence type="ECO:0000256" key="9">
    <source>
        <dbReference type="ARBA" id="ARBA00023242"/>
    </source>
</evidence>
<accession>A0AAV6NPW3</accession>
<evidence type="ECO:0000256" key="3">
    <source>
        <dbReference type="ARBA" id="ARBA00022771"/>
    </source>
</evidence>
<dbReference type="GO" id="GO:0005634">
    <property type="term" value="C:nucleus"/>
    <property type="evidence" value="ECO:0007669"/>
    <property type="project" value="UniProtKB-SubCell"/>
</dbReference>
<keyword evidence="6 12" id="KW-0238">DNA-binding</keyword>
<keyword evidence="9" id="KW-0539">Nucleus</keyword>
<evidence type="ECO:0000256" key="2">
    <source>
        <dbReference type="ARBA" id="ARBA00022723"/>
    </source>
</evidence>
<protein>
    <submittedName>
        <fullName evidence="12">Zinc-finger homeodomain protein 1</fullName>
    </submittedName>
</protein>
<keyword evidence="13" id="KW-1185">Reference proteome</keyword>
<keyword evidence="7 12" id="KW-0371">Homeobox</keyword>
<dbReference type="GO" id="GO:0008270">
    <property type="term" value="F:zinc ion binding"/>
    <property type="evidence" value="ECO:0007669"/>
    <property type="project" value="UniProtKB-KW"/>
</dbReference>
<sequence length="231" mass="26112">MEFEDHDEEEDMEMEAPTNYDKPLLQTPPPPPPPLSRLNKTPSPLHSDPPPPPLYKECLKNHAVSIGGHSLDGCGEFMPAGPNGSLDALKCAACNCHRNFHRKDITTTNDDNGESPPFILSNPPPTAQFVPYWRAPAGYLHVAPQRRMLALPSPSSGDGGCRKRVRTKFTEEQKEKMLVMAEKLDWRIQKNDEAAVMEFCNEIGVKRRVLKVWMHNNKNTFRKDSEHNKFS</sequence>
<dbReference type="InterPro" id="IPR006455">
    <property type="entry name" value="Homeodomain_ZF_HD"/>
</dbReference>
<evidence type="ECO:0000259" key="11">
    <source>
        <dbReference type="PROSITE" id="PS51523"/>
    </source>
</evidence>
<proteinExistence type="predicted"/>
<dbReference type="NCBIfam" id="TIGR01566">
    <property type="entry name" value="ZF_HD_prot_N"/>
    <property type="match status" value="1"/>
</dbReference>
<keyword evidence="8" id="KW-0804">Transcription</keyword>
<dbReference type="Proteomes" id="UP000685013">
    <property type="component" value="Chromosome 4"/>
</dbReference>
<dbReference type="FunFam" id="1.10.10.60:FF:000257">
    <property type="entry name" value="Zinc-finger homeodomain protein 2"/>
    <property type="match status" value="1"/>
</dbReference>
<evidence type="ECO:0000256" key="10">
    <source>
        <dbReference type="SAM" id="MobiDB-lite"/>
    </source>
</evidence>
<gene>
    <name evidence="12" type="primary">ZHD1-6</name>
    <name evidence="12" type="ORF">SDJN03_05899</name>
</gene>
<organism evidence="12 13">
    <name type="scientific">Cucurbita argyrosperma subsp. sororia</name>
    <dbReference type="NCBI Taxonomy" id="37648"/>
    <lineage>
        <taxon>Eukaryota</taxon>
        <taxon>Viridiplantae</taxon>
        <taxon>Streptophyta</taxon>
        <taxon>Embryophyta</taxon>
        <taxon>Tracheophyta</taxon>
        <taxon>Spermatophyta</taxon>
        <taxon>Magnoliopsida</taxon>
        <taxon>eudicotyledons</taxon>
        <taxon>Gunneridae</taxon>
        <taxon>Pentapetalae</taxon>
        <taxon>rosids</taxon>
        <taxon>fabids</taxon>
        <taxon>Cucurbitales</taxon>
        <taxon>Cucurbitaceae</taxon>
        <taxon>Cucurbiteae</taxon>
        <taxon>Cucurbita</taxon>
    </lineage>
</organism>
<feature type="region of interest" description="Disordered" evidence="10">
    <location>
        <begin position="1"/>
        <end position="56"/>
    </location>
</feature>
<evidence type="ECO:0000256" key="5">
    <source>
        <dbReference type="ARBA" id="ARBA00023015"/>
    </source>
</evidence>
<dbReference type="GO" id="GO:0000976">
    <property type="term" value="F:transcription cis-regulatory region binding"/>
    <property type="evidence" value="ECO:0007669"/>
    <property type="project" value="TreeGrafter"/>
</dbReference>
<dbReference type="GO" id="GO:0003700">
    <property type="term" value="F:DNA-binding transcription factor activity"/>
    <property type="evidence" value="ECO:0007669"/>
    <property type="project" value="TreeGrafter"/>
</dbReference>
<dbReference type="PANTHER" id="PTHR31948">
    <property type="entry name" value="ZINC-FINGER HOMEODOMAIN PROTEIN 2"/>
    <property type="match status" value="1"/>
</dbReference>
<feature type="non-terminal residue" evidence="12">
    <location>
        <position position="1"/>
    </location>
</feature>
<keyword evidence="5" id="KW-0805">Transcription regulation</keyword>
<feature type="compositionally biased region" description="Acidic residues" evidence="10">
    <location>
        <begin position="1"/>
        <end position="14"/>
    </location>
</feature>
<comment type="caution">
    <text evidence="12">The sequence shown here is derived from an EMBL/GenBank/DDBJ whole genome shotgun (WGS) entry which is preliminary data.</text>
</comment>
<feature type="domain" description="ZF-HD dimerization-type" evidence="11">
    <location>
        <begin position="55"/>
        <end position="104"/>
    </location>
</feature>
<evidence type="ECO:0000256" key="7">
    <source>
        <dbReference type="ARBA" id="ARBA00023155"/>
    </source>
</evidence>
<dbReference type="NCBIfam" id="TIGR01565">
    <property type="entry name" value="homeo_ZF_HD"/>
    <property type="match status" value="1"/>
</dbReference>
<name>A0AAV6NPW3_9ROSI</name>
<dbReference type="InterPro" id="IPR006456">
    <property type="entry name" value="ZF_HD_homeobox_Cys/His_dimer"/>
</dbReference>
<evidence type="ECO:0000256" key="8">
    <source>
        <dbReference type="ARBA" id="ARBA00023163"/>
    </source>
</evidence>
<evidence type="ECO:0000313" key="13">
    <source>
        <dbReference type="Proteomes" id="UP000685013"/>
    </source>
</evidence>
<keyword evidence="4" id="KW-0862">Zinc</keyword>
<evidence type="ECO:0000256" key="1">
    <source>
        <dbReference type="ARBA" id="ARBA00004123"/>
    </source>
</evidence>